<keyword evidence="1" id="KW-1133">Transmembrane helix</keyword>
<sequence>MSAPGEEGRGAGPGYGIALAAFAAFLYLALVVCAFGVLSLLLDQDVVPERDAGPLLGPVSVAACVLAVLLSMITLAARPSVTRIVGPSLLAGVVAYLLFLLVGGALYGLGRQEPGEILGYALEHAGTAFAIAAGALAAAVHVVFLLLLLRRDAGGQRPHWGWEGDERE</sequence>
<dbReference type="Pfam" id="PF19616">
    <property type="entry name" value="DUF6121"/>
    <property type="match status" value="1"/>
</dbReference>
<dbReference type="AlphaFoldDB" id="A0A9X2DWC0"/>
<organism evidence="2 3">
    <name type="scientific">Rathayibacter rubneri</name>
    <dbReference type="NCBI Taxonomy" id="2950106"/>
    <lineage>
        <taxon>Bacteria</taxon>
        <taxon>Bacillati</taxon>
        <taxon>Actinomycetota</taxon>
        <taxon>Actinomycetes</taxon>
        <taxon>Micrococcales</taxon>
        <taxon>Microbacteriaceae</taxon>
        <taxon>Rathayibacter</taxon>
    </lineage>
</organism>
<dbReference type="Proteomes" id="UP001155240">
    <property type="component" value="Unassembled WGS sequence"/>
</dbReference>
<keyword evidence="1" id="KW-0472">Membrane</keyword>
<comment type="caution">
    <text evidence="2">The sequence shown here is derived from an EMBL/GenBank/DDBJ whole genome shotgun (WGS) entry which is preliminary data.</text>
</comment>
<gene>
    <name evidence="2" type="ORF">NB037_04680</name>
</gene>
<feature type="transmembrane region" description="Helical" evidence="1">
    <location>
        <begin position="89"/>
        <end position="109"/>
    </location>
</feature>
<keyword evidence="1" id="KW-0812">Transmembrane</keyword>
<reference evidence="2" key="1">
    <citation type="submission" date="2022-06" db="EMBL/GenBank/DDBJ databases">
        <title>Whole genome shotgun sequencing (WGS) of Rathayibacter sp. ZW T2_19, isolated from stored onions (Allium cepa).</title>
        <authorList>
            <person name="Stoll D.A."/>
            <person name="Huch M."/>
        </authorList>
    </citation>
    <scope>NUCLEOTIDE SEQUENCE</scope>
    <source>
        <strain evidence="2">ZW T2_19</strain>
    </source>
</reference>
<dbReference type="InterPro" id="IPR046124">
    <property type="entry name" value="DUF6121"/>
</dbReference>
<evidence type="ECO:0000256" key="1">
    <source>
        <dbReference type="SAM" id="Phobius"/>
    </source>
</evidence>
<dbReference type="RefSeq" id="WP_251944137.1">
    <property type="nucleotide sequence ID" value="NZ_JAMRYM010000010.1"/>
</dbReference>
<feature type="transmembrane region" description="Helical" evidence="1">
    <location>
        <begin position="12"/>
        <end position="42"/>
    </location>
</feature>
<name>A0A9X2DWC0_9MICO</name>
<evidence type="ECO:0000313" key="2">
    <source>
        <dbReference type="EMBL" id="MCM6761709.1"/>
    </source>
</evidence>
<feature type="transmembrane region" description="Helical" evidence="1">
    <location>
        <begin position="54"/>
        <end position="77"/>
    </location>
</feature>
<accession>A0A9X2DWC0</accession>
<feature type="transmembrane region" description="Helical" evidence="1">
    <location>
        <begin position="129"/>
        <end position="149"/>
    </location>
</feature>
<proteinExistence type="predicted"/>
<keyword evidence="3" id="KW-1185">Reference proteome</keyword>
<dbReference type="EMBL" id="JAMRYM010000010">
    <property type="protein sequence ID" value="MCM6761709.1"/>
    <property type="molecule type" value="Genomic_DNA"/>
</dbReference>
<evidence type="ECO:0000313" key="3">
    <source>
        <dbReference type="Proteomes" id="UP001155240"/>
    </source>
</evidence>
<protein>
    <submittedName>
        <fullName evidence="2">DUF6121 family protein</fullName>
    </submittedName>
</protein>